<dbReference type="SUPFAM" id="SSF55666">
    <property type="entry name" value="Ribonuclease PH domain 2-like"/>
    <property type="match status" value="1"/>
</dbReference>
<dbReference type="InterPro" id="IPR027408">
    <property type="entry name" value="PNPase/RNase_PH_dom_sf"/>
</dbReference>
<dbReference type="EC" id="2.7.7.56" evidence="6"/>
<keyword evidence="6 9" id="KW-0808">Transferase</keyword>
<comment type="catalytic activity">
    <reaction evidence="6">
        <text>tRNA(n+1) + phosphate = tRNA(n) + a ribonucleoside 5'-diphosphate</text>
        <dbReference type="Rhea" id="RHEA:10628"/>
        <dbReference type="Rhea" id="RHEA-COMP:17343"/>
        <dbReference type="Rhea" id="RHEA-COMP:17344"/>
        <dbReference type="ChEBI" id="CHEBI:43474"/>
        <dbReference type="ChEBI" id="CHEBI:57930"/>
        <dbReference type="ChEBI" id="CHEBI:173114"/>
        <dbReference type="EC" id="2.7.7.56"/>
    </reaction>
</comment>
<dbReference type="InterPro" id="IPR036345">
    <property type="entry name" value="ExoRNase_PH_dom2_sf"/>
</dbReference>
<evidence type="ECO:0000313" key="10">
    <source>
        <dbReference type="Proteomes" id="UP000001880"/>
    </source>
</evidence>
<keyword evidence="2 6" id="KW-0698">rRNA processing</keyword>
<dbReference type="eggNOG" id="COG0689">
    <property type="taxonomic scope" value="Bacteria"/>
</dbReference>
<evidence type="ECO:0000313" key="9">
    <source>
        <dbReference type="EMBL" id="ACY13205.1"/>
    </source>
</evidence>
<dbReference type="InterPro" id="IPR002381">
    <property type="entry name" value="RNase_PH_bac-type"/>
</dbReference>
<dbReference type="InterPro" id="IPR015847">
    <property type="entry name" value="ExoRNase_PH_dom2"/>
</dbReference>
<dbReference type="InterPro" id="IPR020568">
    <property type="entry name" value="Ribosomal_Su5_D2-typ_SF"/>
</dbReference>
<proteinExistence type="inferred from homology"/>
<dbReference type="InterPro" id="IPR001247">
    <property type="entry name" value="ExoRNase_PH_dom1"/>
</dbReference>
<dbReference type="STRING" id="502025.Hoch_0567"/>
<protein>
    <recommendedName>
        <fullName evidence="6">Ribonuclease PH</fullName>
        <shortName evidence="6">RNase PH</shortName>
        <ecNumber evidence="6">2.7.7.56</ecNumber>
    </recommendedName>
    <alternativeName>
        <fullName evidence="6">tRNA nucleotidyltransferase</fullName>
    </alternativeName>
</protein>
<feature type="binding site" evidence="6">
    <location>
        <position position="82"/>
    </location>
    <ligand>
        <name>phosphate</name>
        <dbReference type="ChEBI" id="CHEBI:43474"/>
        <note>substrate</note>
    </ligand>
</feature>
<dbReference type="GO" id="GO:0000049">
    <property type="term" value="F:tRNA binding"/>
    <property type="evidence" value="ECO:0007669"/>
    <property type="project" value="UniProtKB-UniRule"/>
</dbReference>
<dbReference type="GO" id="GO:0000175">
    <property type="term" value="F:3'-5'-RNA exonuclease activity"/>
    <property type="evidence" value="ECO:0007669"/>
    <property type="project" value="UniProtKB-UniRule"/>
</dbReference>
<dbReference type="InterPro" id="IPR050080">
    <property type="entry name" value="RNase_PH"/>
</dbReference>
<evidence type="ECO:0000256" key="6">
    <source>
        <dbReference type="HAMAP-Rule" id="MF_00564"/>
    </source>
</evidence>
<evidence type="ECO:0000256" key="1">
    <source>
        <dbReference type="ARBA" id="ARBA00006678"/>
    </source>
</evidence>
<dbReference type="GO" id="GO:0009022">
    <property type="term" value="F:tRNA nucleotidyltransferase activity"/>
    <property type="evidence" value="ECO:0007669"/>
    <property type="project" value="UniProtKB-UniRule"/>
</dbReference>
<feature type="binding site" evidence="6">
    <location>
        <begin position="120"/>
        <end position="122"/>
    </location>
    <ligand>
        <name>phosphate</name>
        <dbReference type="ChEBI" id="CHEBI:43474"/>
        <note>substrate</note>
    </ligand>
</feature>
<sequence>MPRPDGREANQLRPVEITTGFQQYAEGSALIKSGNTWVLCAASIEERVPPFLAGRGTGWVTAEYAMLPRSTHTRSGRHSGGRGKEIQRLIGRSLRAAVNMEALGERAITIDCDVLQADGGTRVASITGGYVALALAVDGLVRAGLVASVESVLREPIAAISVGIIDGEARLDLPYAEDSTAEVDMNVVMTESGHLVEVQGTGEQGTFSRAQLDSLLDLATEGVKRLCAAQRQALAAAQTLREQAQPESGA</sequence>
<dbReference type="EMBL" id="CP001804">
    <property type="protein sequence ID" value="ACY13205.1"/>
    <property type="molecule type" value="Genomic_DNA"/>
</dbReference>
<dbReference type="CDD" id="cd11362">
    <property type="entry name" value="RNase_PH_bact"/>
    <property type="match status" value="1"/>
</dbReference>
<dbReference type="GO" id="GO:0016075">
    <property type="term" value="P:rRNA catabolic process"/>
    <property type="evidence" value="ECO:0007669"/>
    <property type="project" value="UniProtKB-UniRule"/>
</dbReference>
<dbReference type="NCBIfam" id="TIGR01966">
    <property type="entry name" value="RNasePH"/>
    <property type="match status" value="1"/>
</dbReference>
<evidence type="ECO:0000259" key="8">
    <source>
        <dbReference type="Pfam" id="PF03725"/>
    </source>
</evidence>
<dbReference type="HOGENOM" id="CLU_050858_0_0_7"/>
<evidence type="ECO:0000256" key="4">
    <source>
        <dbReference type="ARBA" id="ARBA00022694"/>
    </source>
</evidence>
<feature type="domain" description="Exoribonuclease phosphorolytic" evidence="7">
    <location>
        <begin position="11"/>
        <end position="136"/>
    </location>
</feature>
<dbReference type="GO" id="GO:0031125">
    <property type="term" value="P:rRNA 3'-end processing"/>
    <property type="evidence" value="ECO:0007669"/>
    <property type="project" value="UniProtKB-ARBA"/>
</dbReference>
<dbReference type="InterPro" id="IPR018336">
    <property type="entry name" value="RNase_PH_CS"/>
</dbReference>
<keyword evidence="4 6" id="KW-0819">tRNA processing</keyword>
<dbReference type="Gene3D" id="3.30.230.70">
    <property type="entry name" value="GHMP Kinase, N-terminal domain"/>
    <property type="match status" value="1"/>
</dbReference>
<feature type="domain" description="Exoribonuclease phosphorolytic" evidence="8">
    <location>
        <begin position="156"/>
        <end position="222"/>
    </location>
</feature>
<name>D0LLI8_HALO1</name>
<dbReference type="PANTHER" id="PTHR11953">
    <property type="entry name" value="EXOSOME COMPLEX COMPONENT"/>
    <property type="match status" value="1"/>
</dbReference>
<comment type="function">
    <text evidence="6">Phosphorolytic 3'-5' exoribonuclease that plays an important role in tRNA 3'-end maturation. Removes nucleotide residues following the 3'-CCA terminus of tRNAs; can also add nucleotides to the ends of RNA molecules by using nucleoside diphosphates as substrates, but this may not be physiologically important. Probably plays a role in initiation of 16S rRNA degradation (leading to ribosome degradation) during starvation.</text>
</comment>
<dbReference type="PROSITE" id="PS01277">
    <property type="entry name" value="RIBONUCLEASE_PH"/>
    <property type="match status" value="1"/>
</dbReference>
<dbReference type="RefSeq" id="WP_012825832.1">
    <property type="nucleotide sequence ID" value="NC_013440.1"/>
</dbReference>
<dbReference type="PANTHER" id="PTHR11953:SF0">
    <property type="entry name" value="EXOSOME COMPLEX COMPONENT RRP41"/>
    <property type="match status" value="1"/>
</dbReference>
<organism evidence="9 10">
    <name type="scientific">Haliangium ochraceum (strain DSM 14365 / JCM 11303 / SMP-2)</name>
    <dbReference type="NCBI Taxonomy" id="502025"/>
    <lineage>
        <taxon>Bacteria</taxon>
        <taxon>Pseudomonadati</taxon>
        <taxon>Myxococcota</taxon>
        <taxon>Polyangia</taxon>
        <taxon>Haliangiales</taxon>
        <taxon>Kofleriaceae</taxon>
        <taxon>Haliangium</taxon>
    </lineage>
</organism>
<dbReference type="Proteomes" id="UP000001880">
    <property type="component" value="Chromosome"/>
</dbReference>
<accession>D0LLI8</accession>
<dbReference type="Pfam" id="PF03725">
    <property type="entry name" value="RNase_PH_C"/>
    <property type="match status" value="1"/>
</dbReference>
<dbReference type="KEGG" id="hoh:Hoch_0567"/>
<evidence type="ECO:0000256" key="5">
    <source>
        <dbReference type="ARBA" id="ARBA00022884"/>
    </source>
</evidence>
<keyword evidence="3 6" id="KW-0820">tRNA-binding</keyword>
<keyword evidence="10" id="KW-1185">Reference proteome</keyword>
<reference evidence="9 10" key="1">
    <citation type="journal article" date="2010" name="Stand. Genomic Sci.">
        <title>Complete genome sequence of Haliangium ochraceum type strain (SMP-2).</title>
        <authorList>
            <consortium name="US DOE Joint Genome Institute (JGI-PGF)"/>
            <person name="Ivanova N."/>
            <person name="Daum C."/>
            <person name="Lang E."/>
            <person name="Abt B."/>
            <person name="Kopitz M."/>
            <person name="Saunders E."/>
            <person name="Lapidus A."/>
            <person name="Lucas S."/>
            <person name="Glavina Del Rio T."/>
            <person name="Nolan M."/>
            <person name="Tice H."/>
            <person name="Copeland A."/>
            <person name="Cheng J.F."/>
            <person name="Chen F."/>
            <person name="Bruce D."/>
            <person name="Goodwin L."/>
            <person name="Pitluck S."/>
            <person name="Mavromatis K."/>
            <person name="Pati A."/>
            <person name="Mikhailova N."/>
            <person name="Chen A."/>
            <person name="Palaniappan K."/>
            <person name="Land M."/>
            <person name="Hauser L."/>
            <person name="Chang Y.J."/>
            <person name="Jeffries C.D."/>
            <person name="Detter J.C."/>
            <person name="Brettin T."/>
            <person name="Rohde M."/>
            <person name="Goker M."/>
            <person name="Bristow J."/>
            <person name="Markowitz V."/>
            <person name="Eisen J.A."/>
            <person name="Hugenholtz P."/>
            <person name="Kyrpides N.C."/>
            <person name="Klenk H.P."/>
        </authorList>
    </citation>
    <scope>NUCLEOTIDE SEQUENCE [LARGE SCALE GENOMIC DNA]</scope>
    <source>
        <strain evidence="10">DSM 14365 / CIP 107738 / JCM 11303 / AJ 13395 / SMP-2</strain>
    </source>
</reference>
<evidence type="ECO:0000259" key="7">
    <source>
        <dbReference type="Pfam" id="PF01138"/>
    </source>
</evidence>
<dbReference type="GO" id="GO:0008033">
    <property type="term" value="P:tRNA processing"/>
    <property type="evidence" value="ECO:0007669"/>
    <property type="project" value="UniProtKB-UniRule"/>
</dbReference>
<dbReference type="AlphaFoldDB" id="D0LLI8"/>
<keyword evidence="5" id="KW-0694">RNA-binding</keyword>
<keyword evidence="6 9" id="KW-0548">Nucleotidyltransferase</keyword>
<dbReference type="OrthoDB" id="9802265at2"/>
<evidence type="ECO:0000256" key="2">
    <source>
        <dbReference type="ARBA" id="ARBA00022552"/>
    </source>
</evidence>
<dbReference type="FunFam" id="3.30.230.70:FF:000003">
    <property type="entry name" value="Ribonuclease PH"/>
    <property type="match status" value="1"/>
</dbReference>
<comment type="subunit">
    <text evidence="6">Homohexameric ring arranged as a trimer of dimers.</text>
</comment>
<gene>
    <name evidence="6" type="primary">rph</name>
    <name evidence="9" type="ordered locus">Hoch_0567</name>
</gene>
<evidence type="ECO:0000256" key="3">
    <source>
        <dbReference type="ARBA" id="ARBA00022555"/>
    </source>
</evidence>
<dbReference type="Pfam" id="PF01138">
    <property type="entry name" value="RNase_PH"/>
    <property type="match status" value="1"/>
</dbReference>
<comment type="similarity">
    <text evidence="1 6">Belongs to the RNase PH family.</text>
</comment>
<dbReference type="HAMAP" id="MF_00564">
    <property type="entry name" value="RNase_PH"/>
    <property type="match status" value="1"/>
</dbReference>
<dbReference type="SUPFAM" id="SSF54211">
    <property type="entry name" value="Ribosomal protein S5 domain 2-like"/>
    <property type="match status" value="1"/>
</dbReference>